<feature type="region of interest" description="Disordered" evidence="9">
    <location>
        <begin position="225"/>
        <end position="295"/>
    </location>
</feature>
<evidence type="ECO:0000256" key="9">
    <source>
        <dbReference type="SAM" id="MobiDB-lite"/>
    </source>
</evidence>
<dbReference type="GeneID" id="111089007"/>
<dbReference type="Pfam" id="PF15313">
    <property type="entry name" value="HEXIM"/>
    <property type="match status" value="1"/>
</dbReference>
<keyword evidence="6" id="KW-0804">Transcription</keyword>
<evidence type="ECO:0000256" key="1">
    <source>
        <dbReference type="ARBA" id="ARBA00004123"/>
    </source>
</evidence>
<keyword evidence="3" id="KW-0678">Repressor</keyword>
<evidence type="ECO:0000313" key="13">
    <source>
        <dbReference type="RefSeq" id="XP_022256416.1"/>
    </source>
</evidence>
<reference evidence="11 12" key="1">
    <citation type="submission" date="2025-05" db="UniProtKB">
        <authorList>
            <consortium name="RefSeq"/>
        </authorList>
    </citation>
    <scope>IDENTIFICATION</scope>
    <source>
        <tissue evidence="11 12">Muscle</tissue>
    </source>
</reference>
<gene>
    <name evidence="11 12 13" type="primary">LOC111089007</name>
</gene>
<dbReference type="PRINTS" id="PR02094">
    <property type="entry name" value="HEXIMFAMILY"/>
</dbReference>
<evidence type="ECO:0000256" key="5">
    <source>
        <dbReference type="ARBA" id="ARBA00023054"/>
    </source>
</evidence>
<keyword evidence="4" id="KW-0805">Transcription regulation</keyword>
<feature type="compositionally biased region" description="Basic and acidic residues" evidence="9">
    <location>
        <begin position="257"/>
        <end position="271"/>
    </location>
</feature>
<dbReference type="Proteomes" id="UP000694941">
    <property type="component" value="Unplaced"/>
</dbReference>
<dbReference type="RefSeq" id="XP_022256318.1">
    <property type="nucleotide sequence ID" value="XM_022400610.1"/>
</dbReference>
<evidence type="ECO:0000313" key="12">
    <source>
        <dbReference type="RefSeq" id="XP_022256369.1"/>
    </source>
</evidence>
<name>A0ABM1TKB2_LIMPO</name>
<dbReference type="RefSeq" id="XP_022256416.1">
    <property type="nucleotide sequence ID" value="XM_022400708.1"/>
</dbReference>
<evidence type="ECO:0000256" key="8">
    <source>
        <dbReference type="SAM" id="Coils"/>
    </source>
</evidence>
<accession>A0ABM1TKB2</accession>
<proteinExistence type="inferred from homology"/>
<keyword evidence="7" id="KW-0539">Nucleus</keyword>
<evidence type="ECO:0000256" key="4">
    <source>
        <dbReference type="ARBA" id="ARBA00023015"/>
    </source>
</evidence>
<dbReference type="RefSeq" id="XP_022256369.1">
    <property type="nucleotide sequence ID" value="XM_022400661.1"/>
</dbReference>
<comment type="similarity">
    <text evidence="2">Belongs to the HEXIM family.</text>
</comment>
<evidence type="ECO:0000313" key="11">
    <source>
        <dbReference type="RefSeq" id="XP_022256318.1"/>
    </source>
</evidence>
<dbReference type="PANTHER" id="PTHR13469:SF9">
    <property type="entry name" value="HEXAMETHYLENE BIS-ACETAMIDE-INDUCIBLE PROTEIN"/>
    <property type="match status" value="1"/>
</dbReference>
<evidence type="ECO:0000256" key="7">
    <source>
        <dbReference type="ARBA" id="ARBA00023242"/>
    </source>
</evidence>
<evidence type="ECO:0000256" key="2">
    <source>
        <dbReference type="ARBA" id="ARBA00008409"/>
    </source>
</evidence>
<comment type="subcellular location">
    <subcellularLocation>
        <location evidence="1">Nucleus</location>
    </subcellularLocation>
</comment>
<evidence type="ECO:0000256" key="6">
    <source>
        <dbReference type="ARBA" id="ARBA00023163"/>
    </source>
</evidence>
<evidence type="ECO:0000313" key="10">
    <source>
        <dbReference type="Proteomes" id="UP000694941"/>
    </source>
</evidence>
<organism evidence="10 11">
    <name type="scientific">Limulus polyphemus</name>
    <name type="common">Atlantic horseshoe crab</name>
    <dbReference type="NCBI Taxonomy" id="6850"/>
    <lineage>
        <taxon>Eukaryota</taxon>
        <taxon>Metazoa</taxon>
        <taxon>Ecdysozoa</taxon>
        <taxon>Arthropoda</taxon>
        <taxon>Chelicerata</taxon>
        <taxon>Merostomata</taxon>
        <taxon>Xiphosura</taxon>
        <taxon>Limulidae</taxon>
        <taxon>Limulus</taxon>
    </lineage>
</organism>
<protein>
    <submittedName>
        <fullName evidence="11 12">Uncharacterized protein LOC111089007</fullName>
    </submittedName>
</protein>
<sequence length="420" mass="48032">MHAVRQTIDPTENIFIVKREELNKNEEYLSESADENFVKSARKCRRRRKKKPRVQIRPIDVPKAPENSTQFIIDDHEDCNLYKSFENPGNVLNESSEQDTVGGSASDSWINVRHAAFHDIDYEYELPDDLDHTAFYEEDFENAYAKIRVENLLLMTEEELAERCAEYEAQKLALEKQLSQYDPELCLEQLQQKLLMLQEENEKLKKYNRSLKQYLYSQIDELSDEYSETDVDDGSLSDDESSPDNDGDSSGSTCILKDGESSGCSEEKESLFPENLENDNFLTSKNRAESSSHRNRKCPLKMENVATCDDASSFPSLPDYDLSKTEVTCLGSPLKLQDFNPITPTSSPRQNEEKFVCTETICNNNVTAVRYHADDIVSSDTFLNGRPKTSVDSKNDISNELNNVVTVTEEFEEDRKKQCG</sequence>
<feature type="coiled-coil region" evidence="8">
    <location>
        <begin position="157"/>
        <end position="217"/>
    </location>
</feature>
<feature type="compositionally biased region" description="Acidic residues" evidence="9">
    <location>
        <begin position="225"/>
        <end position="247"/>
    </location>
</feature>
<keyword evidence="5 8" id="KW-0175">Coiled coil</keyword>
<evidence type="ECO:0000256" key="3">
    <source>
        <dbReference type="ARBA" id="ARBA00022491"/>
    </source>
</evidence>
<dbReference type="PANTHER" id="PTHR13469">
    <property type="entry name" value="HEXAMETHYLENE BISACETAMIDE INDUCIBLE 1"/>
    <property type="match status" value="1"/>
</dbReference>
<dbReference type="InterPro" id="IPR024872">
    <property type="entry name" value="HEXIM"/>
</dbReference>
<keyword evidence="10" id="KW-1185">Reference proteome</keyword>